<dbReference type="EMBL" id="JBFXLR010000048">
    <property type="protein sequence ID" value="KAL2842979.1"/>
    <property type="molecule type" value="Genomic_DNA"/>
</dbReference>
<dbReference type="PRINTS" id="PR00465">
    <property type="entry name" value="EP450IV"/>
</dbReference>
<evidence type="ECO:0000256" key="1">
    <source>
        <dbReference type="ARBA" id="ARBA00001971"/>
    </source>
</evidence>
<evidence type="ECO:0000256" key="11">
    <source>
        <dbReference type="ARBA" id="ARBA00023136"/>
    </source>
</evidence>
<dbReference type="InterPro" id="IPR017972">
    <property type="entry name" value="Cyt_P450_CS"/>
</dbReference>
<evidence type="ECO:0000256" key="8">
    <source>
        <dbReference type="ARBA" id="ARBA00023002"/>
    </source>
</evidence>
<comment type="subcellular location">
    <subcellularLocation>
        <location evidence="2">Membrane</location>
        <topology evidence="2">Single-pass membrane protein</topology>
    </subcellularLocation>
</comment>
<keyword evidence="10 12" id="KW-0503">Monooxygenase</keyword>
<comment type="caution">
    <text evidence="14">The sequence shown here is derived from an EMBL/GenBank/DDBJ whole genome shotgun (WGS) entry which is preliminary data.</text>
</comment>
<evidence type="ECO:0000256" key="13">
    <source>
        <dbReference type="SAM" id="Phobius"/>
    </source>
</evidence>
<dbReference type="GeneID" id="98158528"/>
<dbReference type="PANTHER" id="PTHR46206">
    <property type="entry name" value="CYTOCHROME P450"/>
    <property type="match status" value="1"/>
</dbReference>
<protein>
    <submittedName>
        <fullName evidence="14">Cytochrome P450</fullName>
    </submittedName>
</protein>
<sequence>MTHSSGYALGPPKPLLEVCRGIGLAETPRMTMLRLMHPFSTLPNEGIGLYILWTIAVLFVIFKLLAPAKCDLPTVNGRRRFEIGQYQARRRFALDGRGIILNGLRKARAFRVVSQKGPKIILGPEYANEVKSHPACNADVFIAKEFHAHVSGFEVLRPQQVMKDAIRLKLTRSIGVLMKPMSAETALILETEWGNSDGWHELDLKSTIASLVSRVSAVMFVGEELGRDQKWLSIVTNYSSDMFVADLALCKWPEVLRPIATYFLSSCGKLRRHIREAALMLDPILSERYSAPHTKHNFLDWFEEIAGGRKYNPVLAQLSLAAAAIDTTSDLIIQTLSDICRFRDSGRLQEDLREEMVRVLRADGWEKSAMYNLKLLDSVLKETQRVKPVVVFGMGRYVTEQMTLHDGTVIPRGETINVVNTRVWDSAVYPNPLEWDPYRFVPRRDAGDHAAHLVSPTPDHMGFGLGKHSCPGRFFAATKIKILLCHILLKYDVKISDEASSTVVSSGNFLFPDATLSFSVRRRQDNLTIWD</sequence>
<dbReference type="PROSITE" id="PS00086">
    <property type="entry name" value="CYTOCHROME_P450"/>
    <property type="match status" value="1"/>
</dbReference>
<evidence type="ECO:0000256" key="6">
    <source>
        <dbReference type="ARBA" id="ARBA00022723"/>
    </source>
</evidence>
<evidence type="ECO:0000256" key="7">
    <source>
        <dbReference type="ARBA" id="ARBA00022989"/>
    </source>
</evidence>
<dbReference type="Gene3D" id="1.10.630.10">
    <property type="entry name" value="Cytochrome P450"/>
    <property type="match status" value="1"/>
</dbReference>
<evidence type="ECO:0000256" key="9">
    <source>
        <dbReference type="ARBA" id="ARBA00023004"/>
    </source>
</evidence>
<gene>
    <name evidence="14" type="ORF">BJX68DRAFT_257547</name>
</gene>
<accession>A0ABR4JSJ7</accession>
<dbReference type="InterPro" id="IPR002403">
    <property type="entry name" value="Cyt_P450_E_grp-IV"/>
</dbReference>
<comment type="cofactor">
    <cofactor evidence="1">
        <name>heme</name>
        <dbReference type="ChEBI" id="CHEBI:30413"/>
    </cofactor>
</comment>
<keyword evidence="5 13" id="KW-0812">Transmembrane</keyword>
<dbReference type="InterPro" id="IPR036396">
    <property type="entry name" value="Cyt_P450_sf"/>
</dbReference>
<evidence type="ECO:0000313" key="15">
    <source>
        <dbReference type="Proteomes" id="UP001610444"/>
    </source>
</evidence>
<keyword evidence="4 12" id="KW-0349">Heme</keyword>
<dbReference type="RefSeq" id="XP_070895346.1">
    <property type="nucleotide sequence ID" value="XM_071043364.1"/>
</dbReference>
<dbReference type="SUPFAM" id="SSF48264">
    <property type="entry name" value="Cytochrome P450"/>
    <property type="match status" value="1"/>
</dbReference>
<evidence type="ECO:0000256" key="5">
    <source>
        <dbReference type="ARBA" id="ARBA00022692"/>
    </source>
</evidence>
<comment type="similarity">
    <text evidence="3 12">Belongs to the cytochrome P450 family.</text>
</comment>
<keyword evidence="8 12" id="KW-0560">Oxidoreductase</keyword>
<dbReference type="CDD" id="cd11041">
    <property type="entry name" value="CYP503A1-like"/>
    <property type="match status" value="1"/>
</dbReference>
<dbReference type="Proteomes" id="UP001610444">
    <property type="component" value="Unassembled WGS sequence"/>
</dbReference>
<keyword evidence="7 13" id="KW-1133">Transmembrane helix</keyword>
<keyword evidence="9 12" id="KW-0408">Iron</keyword>
<keyword evidence="6 12" id="KW-0479">Metal-binding</keyword>
<keyword evidence="15" id="KW-1185">Reference proteome</keyword>
<organism evidence="14 15">
    <name type="scientific">Aspergillus pseudodeflectus</name>
    <dbReference type="NCBI Taxonomy" id="176178"/>
    <lineage>
        <taxon>Eukaryota</taxon>
        <taxon>Fungi</taxon>
        <taxon>Dikarya</taxon>
        <taxon>Ascomycota</taxon>
        <taxon>Pezizomycotina</taxon>
        <taxon>Eurotiomycetes</taxon>
        <taxon>Eurotiomycetidae</taxon>
        <taxon>Eurotiales</taxon>
        <taxon>Aspergillaceae</taxon>
        <taxon>Aspergillus</taxon>
        <taxon>Aspergillus subgen. Nidulantes</taxon>
    </lineage>
</organism>
<dbReference type="InterPro" id="IPR001128">
    <property type="entry name" value="Cyt_P450"/>
</dbReference>
<dbReference type="PANTHER" id="PTHR46206:SF2">
    <property type="entry name" value="CYTOCHROME P450 MONOOXYGENASE AUSG-RELATED"/>
    <property type="match status" value="1"/>
</dbReference>
<evidence type="ECO:0000256" key="2">
    <source>
        <dbReference type="ARBA" id="ARBA00004167"/>
    </source>
</evidence>
<evidence type="ECO:0000256" key="4">
    <source>
        <dbReference type="ARBA" id="ARBA00022617"/>
    </source>
</evidence>
<evidence type="ECO:0000313" key="14">
    <source>
        <dbReference type="EMBL" id="KAL2842979.1"/>
    </source>
</evidence>
<feature type="transmembrane region" description="Helical" evidence="13">
    <location>
        <begin position="47"/>
        <end position="66"/>
    </location>
</feature>
<evidence type="ECO:0000256" key="3">
    <source>
        <dbReference type="ARBA" id="ARBA00010617"/>
    </source>
</evidence>
<dbReference type="Pfam" id="PF00067">
    <property type="entry name" value="p450"/>
    <property type="match status" value="1"/>
</dbReference>
<reference evidence="14 15" key="1">
    <citation type="submission" date="2024-07" db="EMBL/GenBank/DDBJ databases">
        <title>Section-level genome sequencing and comparative genomics of Aspergillus sections Usti and Cavernicolus.</title>
        <authorList>
            <consortium name="Lawrence Berkeley National Laboratory"/>
            <person name="Nybo J.L."/>
            <person name="Vesth T.C."/>
            <person name="Theobald S."/>
            <person name="Frisvad J.C."/>
            <person name="Larsen T.O."/>
            <person name="Kjaerboelling I."/>
            <person name="Rothschild-Mancinelli K."/>
            <person name="Lyhne E.K."/>
            <person name="Kogle M.E."/>
            <person name="Barry K."/>
            <person name="Clum A."/>
            <person name="Na H."/>
            <person name="Ledsgaard L."/>
            <person name="Lin J."/>
            <person name="Lipzen A."/>
            <person name="Kuo A."/>
            <person name="Riley R."/>
            <person name="Mondo S."/>
            <person name="LaButti K."/>
            <person name="Haridas S."/>
            <person name="Pangalinan J."/>
            <person name="Salamov A.A."/>
            <person name="Simmons B.A."/>
            <person name="Magnuson J.K."/>
            <person name="Chen J."/>
            <person name="Drula E."/>
            <person name="Henrissat B."/>
            <person name="Wiebenga A."/>
            <person name="Lubbers R.J."/>
            <person name="Gomes A.C."/>
            <person name="Macurrencykelacurrency M.R."/>
            <person name="Stajich J."/>
            <person name="Grigoriev I.V."/>
            <person name="Mortensen U.H."/>
            <person name="De vries R.P."/>
            <person name="Baker S.E."/>
            <person name="Andersen M.R."/>
        </authorList>
    </citation>
    <scope>NUCLEOTIDE SEQUENCE [LARGE SCALE GENOMIC DNA]</scope>
    <source>
        <strain evidence="14 15">CBS 756.74</strain>
    </source>
</reference>
<evidence type="ECO:0000256" key="12">
    <source>
        <dbReference type="RuleBase" id="RU000461"/>
    </source>
</evidence>
<proteinExistence type="inferred from homology"/>
<name>A0ABR4JSJ7_9EURO</name>
<keyword evidence="11 13" id="KW-0472">Membrane</keyword>
<evidence type="ECO:0000256" key="10">
    <source>
        <dbReference type="ARBA" id="ARBA00023033"/>
    </source>
</evidence>